<evidence type="ECO:0000313" key="2">
    <source>
        <dbReference type="Proteomes" id="UP000238270"/>
    </source>
</evidence>
<sequence>MKIAAVALPWITYSRPYAARYGQPMRTAMSIDTAGLRARRRLPSMASAIIMPGSSSWTAR</sequence>
<evidence type="ECO:0000313" key="1">
    <source>
        <dbReference type="EMBL" id="PPT76319.1"/>
    </source>
</evidence>
<organism evidence="1 2">
    <name type="scientific">Xanthomonas arboricola pv. populi</name>
    <dbReference type="NCBI Taxonomy" id="487823"/>
    <lineage>
        <taxon>Bacteria</taxon>
        <taxon>Pseudomonadati</taxon>
        <taxon>Pseudomonadota</taxon>
        <taxon>Gammaproteobacteria</taxon>
        <taxon>Lysobacterales</taxon>
        <taxon>Lysobacteraceae</taxon>
        <taxon>Xanthomonas</taxon>
    </lineage>
</organism>
<protein>
    <submittedName>
        <fullName evidence="1">Uncharacterized protein</fullName>
    </submittedName>
</protein>
<dbReference type="EMBL" id="MIGV01000009">
    <property type="protein sequence ID" value="PPT76319.1"/>
    <property type="molecule type" value="Genomic_DNA"/>
</dbReference>
<dbReference type="AlphaFoldDB" id="A0A2S6Z4Y7"/>
<reference evidence="1 2" key="1">
    <citation type="submission" date="2016-08" db="EMBL/GenBank/DDBJ databases">
        <title>Evolution of the type three secretion system and type three effector repertoires in Xanthomonas.</title>
        <authorList>
            <person name="Merda D."/>
            <person name="Briand M."/>
            <person name="Bosis E."/>
            <person name="Rousseau C."/>
            <person name="Portier P."/>
            <person name="Jacques M.-A."/>
            <person name="Fischer-Le Saux M."/>
        </authorList>
    </citation>
    <scope>NUCLEOTIDE SEQUENCE [LARGE SCALE GENOMIC DNA]</scope>
    <source>
        <strain evidence="1 2">CFBP 3122</strain>
    </source>
</reference>
<name>A0A2S6Z4Y7_9XANT</name>
<comment type="caution">
    <text evidence="1">The sequence shown here is derived from an EMBL/GenBank/DDBJ whole genome shotgun (WGS) entry which is preliminary data.</text>
</comment>
<dbReference type="Proteomes" id="UP000238270">
    <property type="component" value="Unassembled WGS sequence"/>
</dbReference>
<proteinExistence type="predicted"/>
<accession>A0A2S6Z4Y7</accession>
<gene>
    <name evidence="1" type="ORF">XaplCFBP3122_09715</name>
</gene>